<dbReference type="Gene3D" id="1.10.8.10">
    <property type="entry name" value="DNA helicase RuvA subunit, C-terminal domain"/>
    <property type="match status" value="1"/>
</dbReference>
<dbReference type="Proteomes" id="UP000585614">
    <property type="component" value="Unassembled WGS sequence"/>
</dbReference>
<reference evidence="2 3" key="1">
    <citation type="journal article" date="2020" name="Nature">
        <title>Six reference-quality genomes reveal evolution of bat adaptations.</title>
        <authorList>
            <person name="Jebb D."/>
            <person name="Huang Z."/>
            <person name="Pippel M."/>
            <person name="Hughes G.M."/>
            <person name="Lavrichenko K."/>
            <person name="Devanna P."/>
            <person name="Winkler S."/>
            <person name="Jermiin L.S."/>
            <person name="Skirmuntt E.C."/>
            <person name="Katzourakis A."/>
            <person name="Burkitt-Gray L."/>
            <person name="Ray D.A."/>
            <person name="Sullivan K.A.M."/>
            <person name="Roscito J.G."/>
            <person name="Kirilenko B.M."/>
            <person name="Davalos L.M."/>
            <person name="Corthals A.P."/>
            <person name="Power M.L."/>
            <person name="Jones G."/>
            <person name="Ransome R.D."/>
            <person name="Dechmann D.K.N."/>
            <person name="Locatelli A.G."/>
            <person name="Puechmaille S.J."/>
            <person name="Fedrigo O."/>
            <person name="Jarvis E.D."/>
            <person name="Hiller M."/>
            <person name="Vernes S.C."/>
            <person name="Myers E.W."/>
            <person name="Teeling E.C."/>
        </authorList>
    </citation>
    <scope>NUCLEOTIDE SEQUENCE [LARGE SCALE GENOMIC DNA]</scope>
    <source>
        <strain evidence="2">MRhiFer1</strain>
        <tissue evidence="2">Lung</tissue>
    </source>
</reference>
<evidence type="ECO:0000313" key="3">
    <source>
        <dbReference type="Proteomes" id="UP000585614"/>
    </source>
</evidence>
<proteinExistence type="predicted"/>
<protein>
    <submittedName>
        <fullName evidence="2">Uncharacterized protein</fullName>
    </submittedName>
</protein>
<comment type="caution">
    <text evidence="2">The sequence shown here is derived from an EMBL/GenBank/DDBJ whole genome shotgun (WGS) entry which is preliminary data.</text>
</comment>
<sequence length="153" mass="17613">MPDPGLNIGPLEELRPYSEPPHDDIDPWVTKEKVNLGFQWDRIQDALTNKTLNNVMATYLILNTEMPKLQCRTIWVRPFHSPDHSPAPTQEVQPEHSSFQQAEQQPDNHESGQKAKSLLVLQPARSQDHHSWTQPEAQDCHSWTQTVMEDPHP</sequence>
<dbReference type="EMBL" id="JACAGC010000007">
    <property type="protein sequence ID" value="KAF6357144.1"/>
    <property type="molecule type" value="Genomic_DNA"/>
</dbReference>
<evidence type="ECO:0000256" key="1">
    <source>
        <dbReference type="SAM" id="MobiDB-lite"/>
    </source>
</evidence>
<feature type="region of interest" description="Disordered" evidence="1">
    <location>
        <begin position="1"/>
        <end position="23"/>
    </location>
</feature>
<feature type="compositionally biased region" description="Polar residues" evidence="1">
    <location>
        <begin position="87"/>
        <end position="105"/>
    </location>
</feature>
<gene>
    <name evidence="2" type="ORF">mRhiFer1_010065</name>
</gene>
<feature type="compositionally biased region" description="Polar residues" evidence="1">
    <location>
        <begin position="132"/>
        <end position="147"/>
    </location>
</feature>
<dbReference type="AlphaFoldDB" id="A0A7J7Y5Q3"/>
<feature type="compositionally biased region" description="Basic and acidic residues" evidence="1">
    <location>
        <begin position="12"/>
        <end position="23"/>
    </location>
</feature>
<organism evidence="2 3">
    <name type="scientific">Rhinolophus ferrumequinum</name>
    <name type="common">Greater horseshoe bat</name>
    <dbReference type="NCBI Taxonomy" id="59479"/>
    <lineage>
        <taxon>Eukaryota</taxon>
        <taxon>Metazoa</taxon>
        <taxon>Chordata</taxon>
        <taxon>Craniata</taxon>
        <taxon>Vertebrata</taxon>
        <taxon>Euteleostomi</taxon>
        <taxon>Mammalia</taxon>
        <taxon>Eutheria</taxon>
        <taxon>Laurasiatheria</taxon>
        <taxon>Chiroptera</taxon>
        <taxon>Yinpterochiroptera</taxon>
        <taxon>Rhinolophoidea</taxon>
        <taxon>Rhinolophidae</taxon>
        <taxon>Rhinolophinae</taxon>
        <taxon>Rhinolophus</taxon>
    </lineage>
</organism>
<evidence type="ECO:0000313" key="2">
    <source>
        <dbReference type="EMBL" id="KAF6357144.1"/>
    </source>
</evidence>
<accession>A0A7J7Y5Q3</accession>
<name>A0A7J7Y5Q3_RHIFE</name>
<feature type="region of interest" description="Disordered" evidence="1">
    <location>
        <begin position="78"/>
        <end position="153"/>
    </location>
</feature>